<sequence length="296" mass="32438">MRFSAAALVAGLQVSAALVVDGEQKPLGFQQKPKGTATKGNKQPNIVFTLTDDQDLHLQSLDYLPLIKKCLADEGTTYKRHYCTTAICCPARVSLWTGKQAHNTNVTDVSPPYGGLPKFISQGFNEAYLPVWLQEAGYDTYYTGKLFNAHTVDNYDSPYLAGWNGSDFLLDPYTYSYLNATFQRNRDAPVSYEGQYSVDVLAEKAYRFLDDAAQNLLTVTSSRASLLQQQAPSTAAQPPKKTTLKNSSPSLLPSPPPATPTCFRTSSSRALRTSTPPRAPRACPGSRSCQYKAPKT</sequence>
<keyword evidence="2 6" id="KW-0732">Signal</keyword>
<dbReference type="VEuPathDB" id="FungiDB:SMAC_07425"/>
<reference evidence="8 9" key="1">
    <citation type="submission" date="2017-07" db="EMBL/GenBank/DDBJ databases">
        <title>Genome sequence of the Sordaria macrospora wild type strain R19027.</title>
        <authorList>
            <person name="Nowrousian M."/>
            <person name="Teichert I."/>
            <person name="Kueck U."/>
        </authorList>
    </citation>
    <scope>NUCLEOTIDE SEQUENCE [LARGE SCALE GENOMIC DNA]</scope>
    <source>
        <strain evidence="8 9">R19027</strain>
        <tissue evidence="8">Mycelium</tissue>
    </source>
</reference>
<feature type="region of interest" description="Disordered" evidence="5">
    <location>
        <begin position="228"/>
        <end position="296"/>
    </location>
</feature>
<dbReference type="GO" id="GO:0005539">
    <property type="term" value="F:glycosaminoglycan binding"/>
    <property type="evidence" value="ECO:0007669"/>
    <property type="project" value="TreeGrafter"/>
</dbReference>
<keyword evidence="3" id="KW-0378">Hydrolase</keyword>
<dbReference type="InterPro" id="IPR000917">
    <property type="entry name" value="Sulfatase_N"/>
</dbReference>
<dbReference type="AlphaFoldDB" id="A0A8S8ZLV4"/>
<feature type="domain" description="Sulfatase N-terminal" evidence="7">
    <location>
        <begin position="44"/>
        <end position="221"/>
    </location>
</feature>
<proteinExistence type="inferred from homology"/>
<name>A0A8S8ZLV4_SORMA</name>
<dbReference type="EMBL" id="NMPR01000102">
    <property type="protein sequence ID" value="KAA8630479.1"/>
    <property type="molecule type" value="Genomic_DNA"/>
</dbReference>
<accession>A0A8S8ZLV4</accession>
<evidence type="ECO:0000313" key="9">
    <source>
        <dbReference type="Proteomes" id="UP000433876"/>
    </source>
</evidence>
<keyword evidence="4" id="KW-0325">Glycoprotein</keyword>
<dbReference type="PANTHER" id="PTHR43108:SF8">
    <property type="entry name" value="SD21168P"/>
    <property type="match status" value="1"/>
</dbReference>
<evidence type="ECO:0000259" key="7">
    <source>
        <dbReference type="Pfam" id="PF00884"/>
    </source>
</evidence>
<dbReference type="Gene3D" id="3.40.720.10">
    <property type="entry name" value="Alkaline Phosphatase, subunit A"/>
    <property type="match status" value="1"/>
</dbReference>
<evidence type="ECO:0000256" key="5">
    <source>
        <dbReference type="SAM" id="MobiDB-lite"/>
    </source>
</evidence>
<dbReference type="PROSITE" id="PS00523">
    <property type="entry name" value="SULFATASE_1"/>
    <property type="match status" value="1"/>
</dbReference>
<gene>
    <name evidence="8" type="ORF">SMACR_07425</name>
</gene>
<dbReference type="InterPro" id="IPR024607">
    <property type="entry name" value="Sulfatase_CS"/>
</dbReference>
<evidence type="ECO:0000256" key="3">
    <source>
        <dbReference type="ARBA" id="ARBA00022801"/>
    </source>
</evidence>
<evidence type="ECO:0000256" key="1">
    <source>
        <dbReference type="ARBA" id="ARBA00008779"/>
    </source>
</evidence>
<dbReference type="Pfam" id="PF00884">
    <property type="entry name" value="Sulfatase"/>
    <property type="match status" value="1"/>
</dbReference>
<organism evidence="8 9">
    <name type="scientific">Sordaria macrospora</name>
    <dbReference type="NCBI Taxonomy" id="5147"/>
    <lineage>
        <taxon>Eukaryota</taxon>
        <taxon>Fungi</taxon>
        <taxon>Dikarya</taxon>
        <taxon>Ascomycota</taxon>
        <taxon>Pezizomycotina</taxon>
        <taxon>Sordariomycetes</taxon>
        <taxon>Sordariomycetidae</taxon>
        <taxon>Sordariales</taxon>
        <taxon>Sordariaceae</taxon>
        <taxon>Sordaria</taxon>
    </lineage>
</organism>
<dbReference type="GO" id="GO:0008449">
    <property type="term" value="F:N-acetylglucosamine-6-sulfatase activity"/>
    <property type="evidence" value="ECO:0007669"/>
    <property type="project" value="TreeGrafter"/>
</dbReference>
<evidence type="ECO:0000256" key="4">
    <source>
        <dbReference type="ARBA" id="ARBA00023180"/>
    </source>
</evidence>
<dbReference type="InterPro" id="IPR017850">
    <property type="entry name" value="Alkaline_phosphatase_core_sf"/>
</dbReference>
<comment type="similarity">
    <text evidence="1">Belongs to the sulfatase family.</text>
</comment>
<evidence type="ECO:0000256" key="6">
    <source>
        <dbReference type="SAM" id="SignalP"/>
    </source>
</evidence>
<dbReference type="SUPFAM" id="SSF53649">
    <property type="entry name" value="Alkaline phosphatase-like"/>
    <property type="match status" value="1"/>
</dbReference>
<dbReference type="Proteomes" id="UP000433876">
    <property type="component" value="Unassembled WGS sequence"/>
</dbReference>
<dbReference type="PANTHER" id="PTHR43108">
    <property type="entry name" value="N-ACETYLGLUCOSAMINE-6-SULFATASE FAMILY MEMBER"/>
    <property type="match status" value="1"/>
</dbReference>
<feature type="signal peptide" evidence="6">
    <location>
        <begin position="1"/>
        <end position="17"/>
    </location>
</feature>
<feature type="chain" id="PRO_5035888563" description="Sulfatase N-terminal domain-containing protein" evidence="6">
    <location>
        <begin position="18"/>
        <end position="296"/>
    </location>
</feature>
<evidence type="ECO:0000256" key="2">
    <source>
        <dbReference type="ARBA" id="ARBA00022729"/>
    </source>
</evidence>
<evidence type="ECO:0000313" key="8">
    <source>
        <dbReference type="EMBL" id="KAA8630479.1"/>
    </source>
</evidence>
<feature type="compositionally biased region" description="Low complexity" evidence="5">
    <location>
        <begin position="260"/>
        <end position="276"/>
    </location>
</feature>
<feature type="compositionally biased region" description="Low complexity" evidence="5">
    <location>
        <begin position="228"/>
        <end position="251"/>
    </location>
</feature>
<protein>
    <recommendedName>
        <fullName evidence="7">Sulfatase N-terminal domain-containing protein</fullName>
    </recommendedName>
</protein>
<comment type="caution">
    <text evidence="8">The sequence shown here is derived from an EMBL/GenBank/DDBJ whole genome shotgun (WGS) entry which is preliminary data.</text>
</comment>